<dbReference type="Gene3D" id="1.10.10.10">
    <property type="entry name" value="Winged helix-like DNA-binding domain superfamily/Winged helix DNA-binding domain"/>
    <property type="match status" value="1"/>
</dbReference>
<evidence type="ECO:0000313" key="3">
    <source>
        <dbReference type="Proteomes" id="UP000001937"/>
    </source>
</evidence>
<dbReference type="PROSITE" id="PS01332">
    <property type="entry name" value="HTH_RRF2_1"/>
    <property type="match status" value="1"/>
</dbReference>
<protein>
    <submittedName>
        <fullName evidence="2">Transcriptional regulator, BadM/Rrf2 family</fullName>
    </submittedName>
</protein>
<keyword evidence="3" id="KW-1185">Reference proteome</keyword>
<dbReference type="Proteomes" id="UP000001937">
    <property type="component" value="Chromosome"/>
</dbReference>
<dbReference type="GO" id="GO:0003677">
    <property type="term" value="F:DNA binding"/>
    <property type="evidence" value="ECO:0007669"/>
    <property type="project" value="UniProtKB-KW"/>
</dbReference>
<dbReference type="PANTHER" id="PTHR33221">
    <property type="entry name" value="WINGED HELIX-TURN-HELIX TRANSCRIPTIONAL REGULATOR, RRF2 FAMILY"/>
    <property type="match status" value="1"/>
</dbReference>
<dbReference type="InterPro" id="IPR000944">
    <property type="entry name" value="Tscrpt_reg_Rrf2"/>
</dbReference>
<dbReference type="InterPro" id="IPR030489">
    <property type="entry name" value="TR_Rrf2-type_CS"/>
</dbReference>
<dbReference type="RefSeq" id="WP_011437944.1">
    <property type="nucleotide sequence ID" value="NC_007777.1"/>
</dbReference>
<dbReference type="OrthoDB" id="9808360at2"/>
<gene>
    <name evidence="2" type="ordered locus">Francci3_3568</name>
</gene>
<reference evidence="2 3" key="1">
    <citation type="journal article" date="2007" name="Genome Res.">
        <title>Genome characteristics of facultatively symbiotic Frankia sp. strains reflect host range and host plant biogeography.</title>
        <authorList>
            <person name="Normand P."/>
            <person name="Lapierre P."/>
            <person name="Tisa L.S."/>
            <person name="Gogarten J.P."/>
            <person name="Alloisio N."/>
            <person name="Bagnarol E."/>
            <person name="Bassi C.A."/>
            <person name="Berry A.M."/>
            <person name="Bickhart D.M."/>
            <person name="Choisne N."/>
            <person name="Couloux A."/>
            <person name="Cournoyer B."/>
            <person name="Cruveiller S."/>
            <person name="Daubin V."/>
            <person name="Demange N."/>
            <person name="Francino M.P."/>
            <person name="Goltsman E."/>
            <person name="Huang Y."/>
            <person name="Kopp O.R."/>
            <person name="Labarre L."/>
            <person name="Lapidus A."/>
            <person name="Lavire C."/>
            <person name="Marechal J."/>
            <person name="Martinez M."/>
            <person name="Mastronunzio J.E."/>
            <person name="Mullin B.C."/>
            <person name="Niemann J."/>
            <person name="Pujic P."/>
            <person name="Rawnsley T."/>
            <person name="Rouy Z."/>
            <person name="Schenowitz C."/>
            <person name="Sellstedt A."/>
            <person name="Tavares F."/>
            <person name="Tomkins J.P."/>
            <person name="Vallenet D."/>
            <person name="Valverde C."/>
            <person name="Wall L.G."/>
            <person name="Wang Y."/>
            <person name="Medigue C."/>
            <person name="Benson D.R."/>
        </authorList>
    </citation>
    <scope>NUCLEOTIDE SEQUENCE [LARGE SCALE GENOMIC DNA]</scope>
    <source>
        <strain evidence="3">DSM 45818 / CECT 9043 / CcI3</strain>
    </source>
</reference>
<dbReference type="GO" id="GO:0005829">
    <property type="term" value="C:cytosol"/>
    <property type="evidence" value="ECO:0007669"/>
    <property type="project" value="TreeGrafter"/>
</dbReference>
<dbReference type="PhylomeDB" id="Q2J722"/>
<proteinExistence type="predicted"/>
<dbReference type="EMBL" id="CP000249">
    <property type="protein sequence ID" value="ABD12920.1"/>
    <property type="molecule type" value="Genomic_DNA"/>
</dbReference>
<organism evidence="2 3">
    <name type="scientific">Frankia casuarinae (strain DSM 45818 / CECT 9043 / HFP020203 / CcI3)</name>
    <dbReference type="NCBI Taxonomy" id="106370"/>
    <lineage>
        <taxon>Bacteria</taxon>
        <taxon>Bacillati</taxon>
        <taxon>Actinomycetota</taxon>
        <taxon>Actinomycetes</taxon>
        <taxon>Frankiales</taxon>
        <taxon>Frankiaceae</taxon>
        <taxon>Frankia</taxon>
    </lineage>
</organism>
<dbReference type="GO" id="GO:0003700">
    <property type="term" value="F:DNA-binding transcription factor activity"/>
    <property type="evidence" value="ECO:0007669"/>
    <property type="project" value="TreeGrafter"/>
</dbReference>
<name>Q2J722_FRACC</name>
<dbReference type="PANTHER" id="PTHR33221:SF5">
    <property type="entry name" value="HTH-TYPE TRANSCRIPTIONAL REGULATOR ISCR"/>
    <property type="match status" value="1"/>
</dbReference>
<accession>Q2J722</accession>
<dbReference type="NCBIfam" id="TIGR00738">
    <property type="entry name" value="rrf2_super"/>
    <property type="match status" value="1"/>
</dbReference>
<dbReference type="HOGENOM" id="CLU_107144_1_1_11"/>
<keyword evidence="1" id="KW-0238">DNA-binding</keyword>
<sequence>MQISARADYALRALLTLAASNGRLVKGEALAAAQDLPLRFLENILTDLRRAGLVQSRRGADGGYQLSLPPERITIATVIRATDGPLASVRGRRPEDTNYDGAAKHLQDVWIAVRVNLRRVLEAVTLADVASGQLPDIVTTLGCDPDAWVTR</sequence>
<dbReference type="InterPro" id="IPR036390">
    <property type="entry name" value="WH_DNA-bd_sf"/>
</dbReference>
<dbReference type="Pfam" id="PF02082">
    <property type="entry name" value="Rrf2"/>
    <property type="match status" value="1"/>
</dbReference>
<dbReference type="InterPro" id="IPR036388">
    <property type="entry name" value="WH-like_DNA-bd_sf"/>
</dbReference>
<dbReference type="AlphaFoldDB" id="Q2J722"/>
<dbReference type="STRING" id="106370.Francci3_3568"/>
<evidence type="ECO:0000313" key="2">
    <source>
        <dbReference type="EMBL" id="ABD12920.1"/>
    </source>
</evidence>
<dbReference type="SUPFAM" id="SSF46785">
    <property type="entry name" value="Winged helix' DNA-binding domain"/>
    <property type="match status" value="1"/>
</dbReference>
<dbReference type="KEGG" id="fra:Francci3_3568"/>
<dbReference type="eggNOG" id="COG1959">
    <property type="taxonomic scope" value="Bacteria"/>
</dbReference>
<dbReference type="PROSITE" id="PS51197">
    <property type="entry name" value="HTH_RRF2_2"/>
    <property type="match status" value="1"/>
</dbReference>
<evidence type="ECO:0000256" key="1">
    <source>
        <dbReference type="ARBA" id="ARBA00023125"/>
    </source>
</evidence>